<dbReference type="Proteomes" id="UP000001514">
    <property type="component" value="Unassembled WGS sequence"/>
</dbReference>
<accession>D8SHG5</accession>
<dbReference type="GO" id="GO:0046921">
    <property type="term" value="F:alpha-(1-&gt;6)-fucosyltransferase activity"/>
    <property type="evidence" value="ECO:0000318"/>
    <property type="project" value="GO_Central"/>
</dbReference>
<reference evidence="1 2" key="1">
    <citation type="journal article" date="2011" name="Science">
        <title>The Selaginella genome identifies genetic changes associated with the evolution of vascular plants.</title>
        <authorList>
            <person name="Banks J.A."/>
            <person name="Nishiyama T."/>
            <person name="Hasebe M."/>
            <person name="Bowman J.L."/>
            <person name="Gribskov M."/>
            <person name="dePamphilis C."/>
            <person name="Albert V.A."/>
            <person name="Aono N."/>
            <person name="Aoyama T."/>
            <person name="Ambrose B.A."/>
            <person name="Ashton N.W."/>
            <person name="Axtell M.J."/>
            <person name="Barker E."/>
            <person name="Barker M.S."/>
            <person name="Bennetzen J.L."/>
            <person name="Bonawitz N.D."/>
            <person name="Chapple C."/>
            <person name="Cheng C."/>
            <person name="Correa L.G."/>
            <person name="Dacre M."/>
            <person name="DeBarry J."/>
            <person name="Dreyer I."/>
            <person name="Elias M."/>
            <person name="Engstrom E.M."/>
            <person name="Estelle M."/>
            <person name="Feng L."/>
            <person name="Finet C."/>
            <person name="Floyd S.K."/>
            <person name="Frommer W.B."/>
            <person name="Fujita T."/>
            <person name="Gramzow L."/>
            <person name="Gutensohn M."/>
            <person name="Harholt J."/>
            <person name="Hattori M."/>
            <person name="Heyl A."/>
            <person name="Hirai T."/>
            <person name="Hiwatashi Y."/>
            <person name="Ishikawa M."/>
            <person name="Iwata M."/>
            <person name="Karol K.G."/>
            <person name="Koehler B."/>
            <person name="Kolukisaoglu U."/>
            <person name="Kubo M."/>
            <person name="Kurata T."/>
            <person name="Lalonde S."/>
            <person name="Li K."/>
            <person name="Li Y."/>
            <person name="Litt A."/>
            <person name="Lyons E."/>
            <person name="Manning G."/>
            <person name="Maruyama T."/>
            <person name="Michael T.P."/>
            <person name="Mikami K."/>
            <person name="Miyazaki S."/>
            <person name="Morinaga S."/>
            <person name="Murata T."/>
            <person name="Mueller-Roeber B."/>
            <person name="Nelson D.R."/>
            <person name="Obara M."/>
            <person name="Oguri Y."/>
            <person name="Olmstead R.G."/>
            <person name="Onodera N."/>
            <person name="Petersen B.L."/>
            <person name="Pils B."/>
            <person name="Prigge M."/>
            <person name="Rensing S.A."/>
            <person name="Riano-Pachon D.M."/>
            <person name="Roberts A.W."/>
            <person name="Sato Y."/>
            <person name="Scheller H.V."/>
            <person name="Schulz B."/>
            <person name="Schulz C."/>
            <person name="Shakirov E.V."/>
            <person name="Shibagaki N."/>
            <person name="Shinohara N."/>
            <person name="Shippen D.E."/>
            <person name="Soerensen I."/>
            <person name="Sotooka R."/>
            <person name="Sugimoto N."/>
            <person name="Sugita M."/>
            <person name="Sumikawa N."/>
            <person name="Tanurdzic M."/>
            <person name="Theissen G."/>
            <person name="Ulvskov P."/>
            <person name="Wakazuki S."/>
            <person name="Weng J.K."/>
            <person name="Willats W.W."/>
            <person name="Wipf D."/>
            <person name="Wolf P.G."/>
            <person name="Yang L."/>
            <person name="Zimmer A.D."/>
            <person name="Zhu Q."/>
            <person name="Mitros T."/>
            <person name="Hellsten U."/>
            <person name="Loque D."/>
            <person name="Otillar R."/>
            <person name="Salamov A."/>
            <person name="Schmutz J."/>
            <person name="Shapiro H."/>
            <person name="Lindquist E."/>
            <person name="Lucas S."/>
            <person name="Rokhsar D."/>
            <person name="Grigoriev I.V."/>
        </authorList>
    </citation>
    <scope>NUCLEOTIDE SEQUENCE [LARGE SCALE GENOMIC DNA]</scope>
</reference>
<keyword evidence="2" id="KW-1185">Reference proteome</keyword>
<sequence>ILGGDEENLPLTRLVQHDLWLNQHPKDCSNARFLMADWFSEKAPNSIGVGSELVYLSAMFSMAVMQKRVLVTKAYHGANHSGCLGFDHTRWSCYFVPEASSECIARALELSSRKESWDQGLLIDFDYNHGWFVPRLWGEPWKRIQPSVELNGILMQDVNGNNERRWWRAQVFRYLMRFPSEYLCNLLNVARNEAFGEAAARLILKNYPQGNWNSNNHSSHSESPMEANVWSSYGPWIPRPLVSIHVRQGDKNIDMEVHPFKDYMKLATRLRKKFPHITGVWLSTEMQSVIDESREYEGWNFFFTDIKRQVGGIRMAEYMASLGKRKNFENSYVNLLMAADCDFFVGVLGSTWSYAIDCLRMTSGKVKAGFLTVNPVNMFLR</sequence>
<proteinExistence type="predicted"/>
<dbReference type="GO" id="GO:0006487">
    <property type="term" value="P:protein N-linked glycosylation"/>
    <property type="evidence" value="ECO:0000318"/>
    <property type="project" value="GO_Central"/>
</dbReference>
<dbReference type="KEGG" id="smo:SELMODRAFT_117079"/>
<feature type="non-terminal residue" evidence="1">
    <location>
        <position position="1"/>
    </location>
</feature>
<dbReference type="Gene3D" id="3.40.50.11350">
    <property type="match status" value="1"/>
</dbReference>
<dbReference type="PANTHER" id="PTHR13132">
    <property type="entry name" value="ALPHA- 1,6 -FUCOSYLTRANSFERASE"/>
    <property type="match status" value="1"/>
</dbReference>
<dbReference type="InParanoid" id="D8SHG5"/>
<organism evidence="2">
    <name type="scientific">Selaginella moellendorffii</name>
    <name type="common">Spikemoss</name>
    <dbReference type="NCBI Taxonomy" id="88036"/>
    <lineage>
        <taxon>Eukaryota</taxon>
        <taxon>Viridiplantae</taxon>
        <taxon>Streptophyta</taxon>
        <taxon>Embryophyta</taxon>
        <taxon>Tracheophyta</taxon>
        <taxon>Lycopodiopsida</taxon>
        <taxon>Selaginellales</taxon>
        <taxon>Selaginellaceae</taxon>
        <taxon>Selaginella</taxon>
    </lineage>
</organism>
<dbReference type="HOGENOM" id="CLU_035190_1_0_1"/>
<dbReference type="EMBL" id="GL377620">
    <property type="protein sequence ID" value="EFJ15998.1"/>
    <property type="molecule type" value="Genomic_DNA"/>
</dbReference>
<dbReference type="Gramene" id="EFJ15998">
    <property type="protein sequence ID" value="EFJ15998"/>
    <property type="gene ID" value="SELMODRAFT_117079"/>
</dbReference>
<evidence type="ECO:0000313" key="2">
    <source>
        <dbReference type="Proteomes" id="UP000001514"/>
    </source>
</evidence>
<protein>
    <recommendedName>
        <fullName evidence="3">O-fucosyltransferase family protein</fullName>
    </recommendedName>
</protein>
<dbReference type="AlphaFoldDB" id="D8SHG5"/>
<evidence type="ECO:0008006" key="3">
    <source>
        <dbReference type="Google" id="ProtNLM"/>
    </source>
</evidence>
<evidence type="ECO:0000313" key="1">
    <source>
        <dbReference type="EMBL" id="EFJ15998.1"/>
    </source>
</evidence>
<dbReference type="PANTHER" id="PTHR13132:SF29">
    <property type="entry name" value="ALPHA-(1,6)-FUCOSYLTRANSFERASE"/>
    <property type="match status" value="1"/>
</dbReference>
<gene>
    <name evidence="1" type="ORF">SELMODRAFT_117079</name>
</gene>
<name>D8SHG5_SELML</name>
<dbReference type="eggNOG" id="ENOG502S4QB">
    <property type="taxonomic scope" value="Eukaryota"/>
</dbReference>